<name>A0A7W7RTG0_9ACTN</name>
<dbReference type="RefSeq" id="WP_246466092.1">
    <property type="nucleotide sequence ID" value="NZ_BAABEK010000039.1"/>
</dbReference>
<evidence type="ECO:0000313" key="2">
    <source>
        <dbReference type="EMBL" id="MBB4937866.1"/>
    </source>
</evidence>
<gene>
    <name evidence="2" type="ORF">FHR32_002171</name>
</gene>
<dbReference type="EMBL" id="JACHJU010000001">
    <property type="protein sequence ID" value="MBB4937866.1"/>
    <property type="molecule type" value="Genomic_DNA"/>
</dbReference>
<keyword evidence="1" id="KW-0472">Membrane</keyword>
<accession>A0A7W7RTG0</accession>
<sequence>MMIKDAAVLPPSIDAERPVPRWAVGVAHVVPLLALPSGLWRIGLALGLPLGYTEQGLRDLVGTTAWGSLYLIALSVLTEAAALLTLGLVRRWGEVVPRWIPLLGGRTIPRLAVTMPAWLGVGVLALLWTPFLFWWTLPHTGMTVTGRLLVGFVYLPLAAWAPLLAAVTLSYQHRRTGP</sequence>
<feature type="transmembrane region" description="Helical" evidence="1">
    <location>
        <begin position="68"/>
        <end position="89"/>
    </location>
</feature>
<feature type="transmembrane region" description="Helical" evidence="1">
    <location>
        <begin position="148"/>
        <end position="171"/>
    </location>
</feature>
<dbReference type="AlphaFoldDB" id="A0A7W7RTG0"/>
<keyword evidence="1" id="KW-0812">Transmembrane</keyword>
<evidence type="ECO:0000313" key="3">
    <source>
        <dbReference type="Proteomes" id="UP000534286"/>
    </source>
</evidence>
<evidence type="ECO:0000256" key="1">
    <source>
        <dbReference type="SAM" id="Phobius"/>
    </source>
</evidence>
<dbReference type="Proteomes" id="UP000534286">
    <property type="component" value="Unassembled WGS sequence"/>
</dbReference>
<keyword evidence="1" id="KW-1133">Transmembrane helix</keyword>
<reference evidence="2 3" key="1">
    <citation type="submission" date="2020-08" db="EMBL/GenBank/DDBJ databases">
        <title>Sequencing the genomes of 1000 actinobacteria strains.</title>
        <authorList>
            <person name="Klenk H.-P."/>
        </authorList>
    </citation>
    <scope>NUCLEOTIDE SEQUENCE [LARGE SCALE GENOMIC DNA]</scope>
    <source>
        <strain evidence="2 3">DSM 43023</strain>
    </source>
</reference>
<comment type="caution">
    <text evidence="2">The sequence shown here is derived from an EMBL/GenBank/DDBJ whole genome shotgun (WGS) entry which is preliminary data.</text>
</comment>
<organism evidence="2 3">
    <name type="scientific">Streptosporangium album</name>
    <dbReference type="NCBI Taxonomy" id="47479"/>
    <lineage>
        <taxon>Bacteria</taxon>
        <taxon>Bacillati</taxon>
        <taxon>Actinomycetota</taxon>
        <taxon>Actinomycetes</taxon>
        <taxon>Streptosporangiales</taxon>
        <taxon>Streptosporangiaceae</taxon>
        <taxon>Streptosporangium</taxon>
    </lineage>
</organism>
<protein>
    <submittedName>
        <fullName evidence="2">Uncharacterized protein</fullName>
    </submittedName>
</protein>
<proteinExistence type="predicted"/>
<keyword evidence="3" id="KW-1185">Reference proteome</keyword>
<feature type="transmembrane region" description="Helical" evidence="1">
    <location>
        <begin position="110"/>
        <end position="136"/>
    </location>
</feature>
<feature type="transmembrane region" description="Helical" evidence="1">
    <location>
        <begin position="21"/>
        <end position="48"/>
    </location>
</feature>